<protein>
    <recommendedName>
        <fullName evidence="5">HTH tetR-type domain-containing protein</fullName>
    </recommendedName>
</protein>
<dbReference type="GO" id="GO:0003700">
    <property type="term" value="F:DNA-binding transcription factor activity"/>
    <property type="evidence" value="ECO:0007669"/>
    <property type="project" value="TreeGrafter"/>
</dbReference>
<comment type="caution">
    <text evidence="6">The sequence shown here is derived from an EMBL/GenBank/DDBJ whole genome shotgun (WGS) entry which is preliminary data.</text>
</comment>
<feature type="domain" description="HTH tetR-type" evidence="5">
    <location>
        <begin position="18"/>
        <end position="77"/>
    </location>
</feature>
<evidence type="ECO:0000256" key="2">
    <source>
        <dbReference type="ARBA" id="ARBA00023125"/>
    </source>
</evidence>
<dbReference type="PANTHER" id="PTHR30055">
    <property type="entry name" value="HTH-TYPE TRANSCRIPTIONAL REGULATOR RUTR"/>
    <property type="match status" value="1"/>
</dbReference>
<dbReference type="InterPro" id="IPR009057">
    <property type="entry name" value="Homeodomain-like_sf"/>
</dbReference>
<reference evidence="6" key="2">
    <citation type="submission" date="2020-09" db="EMBL/GenBank/DDBJ databases">
        <authorList>
            <person name="Sun Q."/>
            <person name="Zhou Y."/>
        </authorList>
    </citation>
    <scope>NUCLEOTIDE SEQUENCE</scope>
    <source>
        <strain evidence="6">CGMCC 4.7430</strain>
    </source>
</reference>
<dbReference type="PANTHER" id="PTHR30055:SF234">
    <property type="entry name" value="HTH-TYPE TRANSCRIPTIONAL REGULATOR BETI"/>
    <property type="match status" value="1"/>
</dbReference>
<keyword evidence="3" id="KW-0804">Transcription</keyword>
<reference evidence="6" key="1">
    <citation type="journal article" date="2014" name="Int. J. Syst. Evol. Microbiol.">
        <title>Complete genome sequence of Corynebacterium casei LMG S-19264T (=DSM 44701T), isolated from a smear-ripened cheese.</title>
        <authorList>
            <consortium name="US DOE Joint Genome Institute (JGI-PGF)"/>
            <person name="Walter F."/>
            <person name="Albersmeier A."/>
            <person name="Kalinowski J."/>
            <person name="Ruckert C."/>
        </authorList>
    </citation>
    <scope>NUCLEOTIDE SEQUENCE</scope>
    <source>
        <strain evidence="6">CGMCC 4.7430</strain>
    </source>
</reference>
<dbReference type="AlphaFoldDB" id="A0A918ABP2"/>
<keyword evidence="7" id="KW-1185">Reference proteome</keyword>
<dbReference type="Gene3D" id="1.10.357.10">
    <property type="entry name" value="Tetracycline Repressor, domain 2"/>
    <property type="match status" value="1"/>
</dbReference>
<evidence type="ECO:0000259" key="5">
    <source>
        <dbReference type="PROSITE" id="PS50977"/>
    </source>
</evidence>
<dbReference type="EMBL" id="BMNK01000016">
    <property type="protein sequence ID" value="GGP14359.1"/>
    <property type="molecule type" value="Genomic_DNA"/>
</dbReference>
<feature type="DNA-binding region" description="H-T-H motif" evidence="4">
    <location>
        <begin position="40"/>
        <end position="59"/>
    </location>
</feature>
<dbReference type="PROSITE" id="PS50977">
    <property type="entry name" value="HTH_TETR_2"/>
    <property type="match status" value="1"/>
</dbReference>
<evidence type="ECO:0000256" key="3">
    <source>
        <dbReference type="ARBA" id="ARBA00023163"/>
    </source>
</evidence>
<proteinExistence type="predicted"/>
<dbReference type="SUPFAM" id="SSF46689">
    <property type="entry name" value="Homeodomain-like"/>
    <property type="match status" value="1"/>
</dbReference>
<organism evidence="6 7">
    <name type="scientific">Nonomuraea glycinis</name>
    <dbReference type="NCBI Taxonomy" id="2047744"/>
    <lineage>
        <taxon>Bacteria</taxon>
        <taxon>Bacillati</taxon>
        <taxon>Actinomycetota</taxon>
        <taxon>Actinomycetes</taxon>
        <taxon>Streptosporangiales</taxon>
        <taxon>Streptosporangiaceae</taxon>
        <taxon>Nonomuraea</taxon>
    </lineage>
</organism>
<dbReference type="Proteomes" id="UP000660745">
    <property type="component" value="Unassembled WGS sequence"/>
</dbReference>
<evidence type="ECO:0000313" key="7">
    <source>
        <dbReference type="Proteomes" id="UP000660745"/>
    </source>
</evidence>
<accession>A0A918ABP2</accession>
<dbReference type="Pfam" id="PF21597">
    <property type="entry name" value="TetR_C_43"/>
    <property type="match status" value="1"/>
</dbReference>
<sequence>MTHPEPPTATRPRRADAARNVQSLLAAAKALFDEHGPDIPLDEVARRAGVGNATLYRHFPTRQDLIVAVYAGEVTTLREQGAALLESESAAEALFTWLDSFLVHVATKRALALAGTENNNERRTELFDQWHRSMRSTAQKLLARAQQAEALDTRLTTDDLLALTSAAAIAATDAEHARRLLRIMRHGFAGTSARPDE</sequence>
<dbReference type="PRINTS" id="PR00455">
    <property type="entry name" value="HTHTETR"/>
</dbReference>
<dbReference type="Pfam" id="PF00440">
    <property type="entry name" value="TetR_N"/>
    <property type="match status" value="1"/>
</dbReference>
<gene>
    <name evidence="6" type="ORF">GCM10012278_69840</name>
</gene>
<name>A0A918ABP2_9ACTN</name>
<dbReference type="InterPro" id="IPR001647">
    <property type="entry name" value="HTH_TetR"/>
</dbReference>
<evidence type="ECO:0000256" key="4">
    <source>
        <dbReference type="PROSITE-ProRule" id="PRU00335"/>
    </source>
</evidence>
<dbReference type="RefSeq" id="WP_189143020.1">
    <property type="nucleotide sequence ID" value="NZ_BMNK01000016.1"/>
</dbReference>
<dbReference type="InterPro" id="IPR049445">
    <property type="entry name" value="TetR_SbtR-like_C"/>
</dbReference>
<keyword evidence="2 4" id="KW-0238">DNA-binding</keyword>
<evidence type="ECO:0000313" key="6">
    <source>
        <dbReference type="EMBL" id="GGP14359.1"/>
    </source>
</evidence>
<dbReference type="GO" id="GO:0000976">
    <property type="term" value="F:transcription cis-regulatory region binding"/>
    <property type="evidence" value="ECO:0007669"/>
    <property type="project" value="TreeGrafter"/>
</dbReference>
<evidence type="ECO:0000256" key="1">
    <source>
        <dbReference type="ARBA" id="ARBA00023015"/>
    </source>
</evidence>
<dbReference type="InterPro" id="IPR050109">
    <property type="entry name" value="HTH-type_TetR-like_transc_reg"/>
</dbReference>
<keyword evidence="1" id="KW-0805">Transcription regulation</keyword>